<name>A0A508WYD7_9HYPH</name>
<organism evidence="2">
    <name type="scientific">Sinorhizobium medicae</name>
    <dbReference type="NCBI Taxonomy" id="110321"/>
    <lineage>
        <taxon>Bacteria</taxon>
        <taxon>Pseudomonadati</taxon>
        <taxon>Pseudomonadota</taxon>
        <taxon>Alphaproteobacteria</taxon>
        <taxon>Hyphomicrobiales</taxon>
        <taxon>Rhizobiaceae</taxon>
        <taxon>Sinorhizobium/Ensifer group</taxon>
        <taxon>Sinorhizobium</taxon>
    </lineage>
</organism>
<protein>
    <submittedName>
        <fullName evidence="2">Uncharacterized protein</fullName>
    </submittedName>
</protein>
<proteinExistence type="predicted"/>
<dbReference type="Proteomes" id="UP000507954">
    <property type="component" value="Unassembled WGS sequence"/>
</dbReference>
<evidence type="ECO:0000313" key="2">
    <source>
        <dbReference type="EMBL" id="VTZ62494.1"/>
    </source>
</evidence>
<gene>
    <name evidence="2" type="ORF">EMEDMD4_40025</name>
</gene>
<sequence>MHRILDHAPSQTSVMIHNPNFRRTLIGPHETDTSSLSPDKAPRRGRFPPQAPKQRVPTEQEKIKRASSISMN</sequence>
<reference evidence="2" key="1">
    <citation type="submission" date="2019-06" db="EMBL/GenBank/DDBJ databases">
        <authorList>
            <person name="Le Quere A."/>
            <person name="Colella S."/>
        </authorList>
    </citation>
    <scope>NUCLEOTIDE SEQUENCE</scope>
    <source>
        <strain evidence="2">EmedicaeMD41</strain>
    </source>
</reference>
<feature type="region of interest" description="Disordered" evidence="1">
    <location>
        <begin position="1"/>
        <end position="72"/>
    </location>
</feature>
<evidence type="ECO:0000256" key="1">
    <source>
        <dbReference type="SAM" id="MobiDB-lite"/>
    </source>
</evidence>
<dbReference type="AlphaFoldDB" id="A0A508WYD7"/>
<accession>A0A508WYD7</accession>
<dbReference type="EMBL" id="CABFNB010000106">
    <property type="protein sequence ID" value="VTZ62494.1"/>
    <property type="molecule type" value="Genomic_DNA"/>
</dbReference>